<dbReference type="NCBIfam" id="TIGR01767">
    <property type="entry name" value="MTRK"/>
    <property type="match status" value="1"/>
</dbReference>
<dbReference type="Gene3D" id="3.90.1200.10">
    <property type="match status" value="1"/>
</dbReference>
<dbReference type="GO" id="GO:0005524">
    <property type="term" value="F:ATP binding"/>
    <property type="evidence" value="ECO:0007669"/>
    <property type="project" value="UniProtKB-KW"/>
</dbReference>
<dbReference type="PANTHER" id="PTHR34273">
    <property type="entry name" value="METHYLTHIORIBOSE KINASE"/>
    <property type="match status" value="1"/>
</dbReference>
<dbReference type="EC" id="2.7.1.100" evidence="3"/>
<dbReference type="PIRSF" id="PIRSF031134">
    <property type="entry name" value="MTRK"/>
    <property type="match status" value="1"/>
</dbReference>
<keyword evidence="10" id="KW-1185">Reference proteome</keyword>
<dbReference type="AlphaFoldDB" id="A0A2C9VJ95"/>
<protein>
    <recommendedName>
        <fullName evidence="3">S-methyl-5-thioribose kinase</fullName>
        <ecNumber evidence="3">2.7.1.100</ecNumber>
    </recommendedName>
</protein>
<dbReference type="InterPro" id="IPR002575">
    <property type="entry name" value="Aminoglycoside_PTrfase"/>
</dbReference>
<evidence type="ECO:0000313" key="9">
    <source>
        <dbReference type="EMBL" id="OAY45556.1"/>
    </source>
</evidence>
<evidence type="ECO:0000256" key="3">
    <source>
        <dbReference type="ARBA" id="ARBA00012128"/>
    </source>
</evidence>
<dbReference type="Gene3D" id="3.30.200.20">
    <property type="entry name" value="Phosphorylase Kinase, domain 1"/>
    <property type="match status" value="1"/>
</dbReference>
<dbReference type="OMA" id="EMCEITE"/>
<evidence type="ECO:0000256" key="2">
    <source>
        <dbReference type="ARBA" id="ARBA00011738"/>
    </source>
</evidence>
<evidence type="ECO:0000256" key="7">
    <source>
        <dbReference type="ARBA" id="ARBA00022840"/>
    </source>
</evidence>
<name>A0A2C9VJ95_MANES</name>
<dbReference type="PANTHER" id="PTHR34273:SF2">
    <property type="entry name" value="METHYLTHIORIBOSE KINASE"/>
    <property type="match status" value="1"/>
</dbReference>
<dbReference type="GO" id="GO:0046522">
    <property type="term" value="F:S-methyl-5-thioribose kinase activity"/>
    <property type="evidence" value="ECO:0000318"/>
    <property type="project" value="GO_Central"/>
</dbReference>
<evidence type="ECO:0000313" key="10">
    <source>
        <dbReference type="Proteomes" id="UP000091857"/>
    </source>
</evidence>
<dbReference type="GO" id="GO:0009086">
    <property type="term" value="P:methionine biosynthetic process"/>
    <property type="evidence" value="ECO:0007669"/>
    <property type="project" value="InterPro"/>
</dbReference>
<evidence type="ECO:0000259" key="8">
    <source>
        <dbReference type="Pfam" id="PF01636"/>
    </source>
</evidence>
<evidence type="ECO:0000256" key="4">
    <source>
        <dbReference type="ARBA" id="ARBA00022679"/>
    </source>
</evidence>
<dbReference type="OrthoDB" id="2461at2759"/>
<comment type="caution">
    <text evidence="9">The sequence shown here is derived from an EMBL/GenBank/DDBJ whole genome shotgun (WGS) entry which is preliminary data.</text>
</comment>
<dbReference type="Proteomes" id="UP000091857">
    <property type="component" value="Chromosome 7"/>
</dbReference>
<accession>A0A2C9VJ95</accession>
<keyword evidence="4" id="KW-0808">Transferase</keyword>
<comment type="similarity">
    <text evidence="1">Belongs to the methylthioribose kinase family.</text>
</comment>
<evidence type="ECO:0000256" key="5">
    <source>
        <dbReference type="ARBA" id="ARBA00022741"/>
    </source>
</evidence>
<reference evidence="10" key="1">
    <citation type="journal article" date="2016" name="Nat. Biotechnol.">
        <title>Sequencing wild and cultivated cassava and related species reveals extensive interspecific hybridization and genetic diversity.</title>
        <authorList>
            <person name="Bredeson J.V."/>
            <person name="Lyons J.B."/>
            <person name="Prochnik S.E."/>
            <person name="Wu G.A."/>
            <person name="Ha C.M."/>
            <person name="Edsinger-Gonzales E."/>
            <person name="Grimwood J."/>
            <person name="Schmutz J."/>
            <person name="Rabbi I.Y."/>
            <person name="Egesi C."/>
            <person name="Nauluvula P."/>
            <person name="Lebot V."/>
            <person name="Ndunguru J."/>
            <person name="Mkamilo G."/>
            <person name="Bart R.S."/>
            <person name="Setter T.L."/>
            <person name="Gleadow R.M."/>
            <person name="Kulakow P."/>
            <person name="Ferguson M.E."/>
            <person name="Rounsley S."/>
            <person name="Rokhsar D.S."/>
        </authorList>
    </citation>
    <scope>NUCLEOTIDE SEQUENCE [LARGE SCALE GENOMIC DNA]</scope>
    <source>
        <strain evidence="10">cv. AM560-2</strain>
    </source>
</reference>
<dbReference type="SUPFAM" id="SSF56112">
    <property type="entry name" value="Protein kinase-like (PK-like)"/>
    <property type="match status" value="1"/>
</dbReference>
<dbReference type="InterPro" id="IPR009212">
    <property type="entry name" value="Methylthioribose_kinase"/>
</dbReference>
<proteinExistence type="inferred from homology"/>
<dbReference type="Pfam" id="PF01636">
    <property type="entry name" value="APH"/>
    <property type="match status" value="1"/>
</dbReference>
<sequence length="416" mass="47873">MAFSEFRPLDEKSLIEYIKATPVLSNKVGRNYDDLKIKEVGDGNLNFVYIVVGSAGSFVIKQALPYIRCIGESWPMTKERAYFEALALKVHGQLCPEHVPEVYHFDRTMSLIGMRYLEPPHIILRKGLIAGIKYPYLAEHMSTYMSKTLFYTSLLYRTTTEHKRDVAEFCGNVELCRLTEQVIFSDPYKVSQYNHWTSPYLDRDAEAVREDNVLKLEIAELKSKFCERAQALIHGDLHTGSVMVTSDSTQVIDPEFAFYGPMGFDVGAFIGNLFLAYFAQDGHADSFDDRRSYKEWILRMTEGTWNLFHKKFTAFWDKHKDGPGEAYLPAIYNNPELQQIVQEKFMKDLFHDTLGFGAAKMIRRIVGVAHVEDFESIKDDSKRAECERKALDFAKLLLKERRRFQSINEVVSAIPA</sequence>
<evidence type="ECO:0000256" key="6">
    <source>
        <dbReference type="ARBA" id="ARBA00022777"/>
    </source>
</evidence>
<comment type="subunit">
    <text evidence="2">Homodimer.</text>
</comment>
<keyword evidence="7" id="KW-0067">ATP-binding</keyword>
<evidence type="ECO:0000256" key="1">
    <source>
        <dbReference type="ARBA" id="ARBA00010165"/>
    </source>
</evidence>
<keyword evidence="5" id="KW-0547">Nucleotide-binding</keyword>
<dbReference type="EMBL" id="CM004393">
    <property type="protein sequence ID" value="OAY45556.1"/>
    <property type="molecule type" value="Genomic_DNA"/>
</dbReference>
<dbReference type="InterPro" id="IPR011009">
    <property type="entry name" value="Kinase-like_dom_sf"/>
</dbReference>
<keyword evidence="6" id="KW-0418">Kinase</keyword>
<organism evidence="9 10">
    <name type="scientific">Manihot esculenta</name>
    <name type="common">Cassava</name>
    <name type="synonym">Jatropha manihot</name>
    <dbReference type="NCBI Taxonomy" id="3983"/>
    <lineage>
        <taxon>Eukaryota</taxon>
        <taxon>Viridiplantae</taxon>
        <taxon>Streptophyta</taxon>
        <taxon>Embryophyta</taxon>
        <taxon>Tracheophyta</taxon>
        <taxon>Spermatophyta</taxon>
        <taxon>Magnoliopsida</taxon>
        <taxon>eudicotyledons</taxon>
        <taxon>Gunneridae</taxon>
        <taxon>Pentapetalae</taxon>
        <taxon>rosids</taxon>
        <taxon>fabids</taxon>
        <taxon>Malpighiales</taxon>
        <taxon>Euphorbiaceae</taxon>
        <taxon>Crotonoideae</taxon>
        <taxon>Manihoteae</taxon>
        <taxon>Manihot</taxon>
    </lineage>
</organism>
<gene>
    <name evidence="9" type="ORF">MANES_07G071100v8</name>
</gene>
<feature type="domain" description="Aminoglycoside phosphotransferase" evidence="8">
    <location>
        <begin position="174"/>
        <end position="295"/>
    </location>
</feature>
<dbReference type="STRING" id="3983.A0A2C9VJ95"/>
<dbReference type="Gramene" id="Manes.07G071100.1.v8.1">
    <property type="protein sequence ID" value="Manes.07G071100.1.v8.1.CDS"/>
    <property type="gene ID" value="Manes.07G071100.v8.1"/>
</dbReference>